<accession>A0A2M8G7M3</accession>
<name>A0A2M8G7M3_UNCKA</name>
<evidence type="ECO:0008006" key="3">
    <source>
        <dbReference type="Google" id="ProtNLM"/>
    </source>
</evidence>
<evidence type="ECO:0000313" key="1">
    <source>
        <dbReference type="EMBL" id="PJC69143.1"/>
    </source>
</evidence>
<dbReference type="InterPro" id="IPR021109">
    <property type="entry name" value="Peptidase_aspartic_dom_sf"/>
</dbReference>
<protein>
    <recommendedName>
        <fullName evidence="3">Peptidase A1 domain-containing protein</fullName>
    </recommendedName>
</protein>
<comment type="caution">
    <text evidence="1">The sequence shown here is derived from an EMBL/GenBank/DDBJ whole genome shotgun (WGS) entry which is preliminary data.</text>
</comment>
<dbReference type="Proteomes" id="UP000229438">
    <property type="component" value="Unassembled WGS sequence"/>
</dbReference>
<proteinExistence type="predicted"/>
<dbReference type="SUPFAM" id="SSF50630">
    <property type="entry name" value="Acid proteases"/>
    <property type="match status" value="1"/>
</dbReference>
<reference evidence="2" key="1">
    <citation type="submission" date="2017-09" db="EMBL/GenBank/DDBJ databases">
        <title>Depth-based differentiation of microbial function through sediment-hosted aquifers and enrichment of novel symbionts in the deep terrestrial subsurface.</title>
        <authorList>
            <person name="Probst A.J."/>
            <person name="Ladd B."/>
            <person name="Jarett J.K."/>
            <person name="Geller-Mcgrath D.E."/>
            <person name="Sieber C.M.K."/>
            <person name="Emerson J.B."/>
            <person name="Anantharaman K."/>
            <person name="Thomas B.C."/>
            <person name="Malmstrom R."/>
            <person name="Stieglmeier M."/>
            <person name="Klingl A."/>
            <person name="Woyke T."/>
            <person name="Ryan C.M."/>
            <person name="Banfield J.F."/>
        </authorList>
    </citation>
    <scope>NUCLEOTIDE SEQUENCE [LARGE SCALE GENOMIC DNA]</scope>
</reference>
<dbReference type="EMBL" id="PFQS01000029">
    <property type="protein sequence ID" value="PJC69143.1"/>
    <property type="molecule type" value="Genomic_DNA"/>
</dbReference>
<sequence>MRSLTFPYLEYRGHKTPIIPLALKIKNEWKETIAYVGSGATYSIFKVEEAERFGLNYKTGQKEWVVVGNGSYMPIFLHCLPIKIGDEEFWATIAFSPNLGAGFNLIGRKDIFTHFDVCFSDSKATVIFTPVKKL</sequence>
<organism evidence="1 2">
    <name type="scientific">candidate division WWE3 bacterium CG_4_8_14_3_um_filter_42_11</name>
    <dbReference type="NCBI Taxonomy" id="1975076"/>
    <lineage>
        <taxon>Bacteria</taxon>
        <taxon>Katanobacteria</taxon>
    </lineage>
</organism>
<evidence type="ECO:0000313" key="2">
    <source>
        <dbReference type="Proteomes" id="UP000229438"/>
    </source>
</evidence>
<gene>
    <name evidence="1" type="ORF">CO015_01430</name>
</gene>
<dbReference type="AlphaFoldDB" id="A0A2M8G7M3"/>